<feature type="domain" description="Galectin" evidence="4">
    <location>
        <begin position="11"/>
        <end position="139"/>
    </location>
</feature>
<dbReference type="SMART" id="SM00276">
    <property type="entry name" value="GLECT"/>
    <property type="match status" value="1"/>
</dbReference>
<dbReference type="PROSITE" id="PS51304">
    <property type="entry name" value="GALECTIN"/>
    <property type="match status" value="1"/>
</dbReference>
<evidence type="ECO:0000313" key="6">
    <source>
        <dbReference type="Proteomes" id="UP000801492"/>
    </source>
</evidence>
<dbReference type="InterPro" id="IPR001079">
    <property type="entry name" value="Galectin_CRD"/>
</dbReference>
<evidence type="ECO:0000256" key="3">
    <source>
        <dbReference type="SAM" id="Phobius"/>
    </source>
</evidence>
<reference evidence="5" key="1">
    <citation type="submission" date="2019-08" db="EMBL/GenBank/DDBJ databases">
        <title>The genome of the North American firefly Photinus pyralis.</title>
        <authorList>
            <consortium name="Photinus pyralis genome working group"/>
            <person name="Fallon T.R."/>
            <person name="Sander Lower S.E."/>
            <person name="Weng J.-K."/>
        </authorList>
    </citation>
    <scope>NUCLEOTIDE SEQUENCE</scope>
    <source>
        <strain evidence="5">TRF0915ILg1</strain>
        <tissue evidence="5">Whole body</tissue>
    </source>
</reference>
<dbReference type="InterPro" id="IPR013320">
    <property type="entry name" value="ConA-like_dom_sf"/>
</dbReference>
<dbReference type="PANTHER" id="PTHR11346:SF176">
    <property type="entry name" value="32 KDA BETA-GALACTOSIDE-BINDING LECTIN LEC-3"/>
    <property type="match status" value="1"/>
</dbReference>
<accession>A0A8K0DAM8</accession>
<dbReference type="InterPro" id="IPR044156">
    <property type="entry name" value="Galectin-like"/>
</dbReference>
<evidence type="ECO:0000256" key="1">
    <source>
        <dbReference type="ARBA" id="ARBA00022734"/>
    </source>
</evidence>
<keyword evidence="3" id="KW-1133">Transmembrane helix</keyword>
<dbReference type="AlphaFoldDB" id="A0A8K0DAM8"/>
<protein>
    <recommendedName>
        <fullName evidence="2">Galectin</fullName>
    </recommendedName>
</protein>
<dbReference type="EMBL" id="VTPC01002663">
    <property type="protein sequence ID" value="KAF2899718.1"/>
    <property type="molecule type" value="Genomic_DNA"/>
</dbReference>
<keyword evidence="6" id="KW-1185">Reference proteome</keyword>
<dbReference type="SMART" id="SM00908">
    <property type="entry name" value="Gal-bind_lectin"/>
    <property type="match status" value="1"/>
</dbReference>
<feature type="transmembrane region" description="Helical" evidence="3">
    <location>
        <begin position="235"/>
        <end position="255"/>
    </location>
</feature>
<proteinExistence type="predicted"/>
<evidence type="ECO:0000256" key="2">
    <source>
        <dbReference type="RuleBase" id="RU102079"/>
    </source>
</evidence>
<dbReference type="PANTHER" id="PTHR11346">
    <property type="entry name" value="GALECTIN"/>
    <property type="match status" value="1"/>
</dbReference>
<dbReference type="Pfam" id="PF00337">
    <property type="entry name" value="Gal-bind_lectin"/>
    <property type="match status" value="1"/>
</dbReference>
<dbReference type="GO" id="GO:0016936">
    <property type="term" value="F:galactoside binding"/>
    <property type="evidence" value="ECO:0007669"/>
    <property type="project" value="TreeGrafter"/>
</dbReference>
<sequence>MESVINPQIPYVGPIQQNFAPGRWIKICGTTPAAALRFTVSLRCTAEDDIALQMSVNIIDNNISINSMRRGVWDETQTILGCPIKNQDRFEIILTCDFTQYKILINGEAYSEFPQRIAYDRVNRIAIEDDVSIELIAQEVERPTIGFKQAEAEAPPPSYNELQSKVYAPNATNYGSCSLPTTAPYPTNPTFVAAIPAYQPYPIQPAIYPTQSSTMVPLNAASSNFRPVTPSKRKKYVTCACVLLVVMVIIVFGVFNKSTRRRHHHRHDHDHDWDY</sequence>
<dbReference type="Proteomes" id="UP000801492">
    <property type="component" value="Unassembled WGS sequence"/>
</dbReference>
<dbReference type="SUPFAM" id="SSF49899">
    <property type="entry name" value="Concanavalin A-like lectins/glucanases"/>
    <property type="match status" value="1"/>
</dbReference>
<organism evidence="5 6">
    <name type="scientific">Ignelater luminosus</name>
    <name type="common">Cucubano</name>
    <name type="synonym">Pyrophorus luminosus</name>
    <dbReference type="NCBI Taxonomy" id="2038154"/>
    <lineage>
        <taxon>Eukaryota</taxon>
        <taxon>Metazoa</taxon>
        <taxon>Ecdysozoa</taxon>
        <taxon>Arthropoda</taxon>
        <taxon>Hexapoda</taxon>
        <taxon>Insecta</taxon>
        <taxon>Pterygota</taxon>
        <taxon>Neoptera</taxon>
        <taxon>Endopterygota</taxon>
        <taxon>Coleoptera</taxon>
        <taxon>Polyphaga</taxon>
        <taxon>Elateriformia</taxon>
        <taxon>Elateroidea</taxon>
        <taxon>Elateridae</taxon>
        <taxon>Agrypninae</taxon>
        <taxon>Pyrophorini</taxon>
        <taxon>Ignelater</taxon>
    </lineage>
</organism>
<gene>
    <name evidence="5" type="ORF">ILUMI_06444</name>
</gene>
<dbReference type="OrthoDB" id="6251307at2759"/>
<evidence type="ECO:0000313" key="5">
    <source>
        <dbReference type="EMBL" id="KAF2899718.1"/>
    </source>
</evidence>
<keyword evidence="3" id="KW-0472">Membrane</keyword>
<dbReference type="GO" id="GO:0030246">
    <property type="term" value="F:carbohydrate binding"/>
    <property type="evidence" value="ECO:0007669"/>
    <property type="project" value="UniProtKB-UniRule"/>
</dbReference>
<evidence type="ECO:0000259" key="4">
    <source>
        <dbReference type="PROSITE" id="PS51304"/>
    </source>
</evidence>
<keyword evidence="3" id="KW-0812">Transmembrane</keyword>
<name>A0A8K0DAM8_IGNLU</name>
<dbReference type="Gene3D" id="2.60.120.200">
    <property type="match status" value="1"/>
</dbReference>
<keyword evidence="1 2" id="KW-0430">Lectin</keyword>
<comment type="caution">
    <text evidence="5">The sequence shown here is derived from an EMBL/GenBank/DDBJ whole genome shotgun (WGS) entry which is preliminary data.</text>
</comment>